<sequence length="463" mass="49150">MKSPRGLVILSATALVLISGCGRDAGDVEQAQPGAPQSAVPAVSGEFADLGSVCGKGTPTKASAQGVSADKISVGVLTDVGFTKNPEFGDAAKVFTSWCNDHGGIAGRELEVKVRDANLTEVRQRVREACRDDFALVGGGAGLDALGVKDRLSCLLPSYPAQVAQTGSIAADLEVSASPSDLPFHDIATGFRRWLITEGYPGSIGRIGMVDADSPVTKVLADKSSETLEGLGATIVYHDRYPVAGVSDWTPYAHAIKEKQVRGLIFNGQPSQLPKLEEALTQIGYRPDWIDATNNNYTPFFTEAVGSSASFQNNLVDLGGVAPFEKADSVPALRQVEAMFARYLPGNSEITFPQLRAMSAWLLFAKSAASCGDNLTRRCVYEAALSNTSWTAGGLHAPVDISNRENPVRCFNVEQATPDGWKPVDLGTGAALYRCGVENYRFTADYGKPATLGDVGKSMTEFE</sequence>
<evidence type="ECO:0000256" key="1">
    <source>
        <dbReference type="ARBA" id="ARBA00010062"/>
    </source>
</evidence>
<dbReference type="Gene3D" id="3.40.50.2300">
    <property type="match status" value="2"/>
</dbReference>
<dbReference type="SUPFAM" id="SSF53822">
    <property type="entry name" value="Periplasmic binding protein-like I"/>
    <property type="match status" value="1"/>
</dbReference>
<keyword evidence="2 3" id="KW-0732">Signal</keyword>
<proteinExistence type="inferred from homology"/>
<protein>
    <submittedName>
        <fullName evidence="5">ABC transporter substrate-binding protein</fullName>
    </submittedName>
</protein>
<comment type="similarity">
    <text evidence="1">Belongs to the leucine-binding protein family.</text>
</comment>
<feature type="domain" description="Leucine-binding protein" evidence="4">
    <location>
        <begin position="86"/>
        <end position="417"/>
    </location>
</feature>
<feature type="signal peptide" evidence="3">
    <location>
        <begin position="1"/>
        <end position="25"/>
    </location>
</feature>
<evidence type="ECO:0000256" key="2">
    <source>
        <dbReference type="ARBA" id="ARBA00022729"/>
    </source>
</evidence>
<gene>
    <name evidence="5" type="ORF">AB0I48_21930</name>
</gene>
<dbReference type="RefSeq" id="WP_357786022.1">
    <property type="nucleotide sequence ID" value="NZ_JBFAKC010000010.1"/>
</dbReference>
<organism evidence="5 6">
    <name type="scientific">Nocardia aurea</name>
    <dbReference type="NCBI Taxonomy" id="2144174"/>
    <lineage>
        <taxon>Bacteria</taxon>
        <taxon>Bacillati</taxon>
        <taxon>Actinomycetota</taxon>
        <taxon>Actinomycetes</taxon>
        <taxon>Mycobacteriales</taxon>
        <taxon>Nocardiaceae</taxon>
        <taxon>Nocardia</taxon>
    </lineage>
</organism>
<feature type="chain" id="PRO_5047379622" evidence="3">
    <location>
        <begin position="26"/>
        <end position="463"/>
    </location>
</feature>
<evidence type="ECO:0000313" key="5">
    <source>
        <dbReference type="EMBL" id="MEV0710232.1"/>
    </source>
</evidence>
<dbReference type="PANTHER" id="PTHR47235">
    <property type="entry name" value="BLR6548 PROTEIN"/>
    <property type="match status" value="1"/>
</dbReference>
<evidence type="ECO:0000313" key="6">
    <source>
        <dbReference type="Proteomes" id="UP001551695"/>
    </source>
</evidence>
<evidence type="ECO:0000256" key="3">
    <source>
        <dbReference type="SAM" id="SignalP"/>
    </source>
</evidence>
<dbReference type="PANTHER" id="PTHR47235:SF1">
    <property type="entry name" value="BLR6548 PROTEIN"/>
    <property type="match status" value="1"/>
</dbReference>
<dbReference type="Pfam" id="PF13458">
    <property type="entry name" value="Peripla_BP_6"/>
    <property type="match status" value="1"/>
</dbReference>
<dbReference type="Proteomes" id="UP001551695">
    <property type="component" value="Unassembled WGS sequence"/>
</dbReference>
<name>A0ABV3FXU6_9NOCA</name>
<reference evidence="5 6" key="1">
    <citation type="submission" date="2024-06" db="EMBL/GenBank/DDBJ databases">
        <title>The Natural Products Discovery Center: Release of the First 8490 Sequenced Strains for Exploring Actinobacteria Biosynthetic Diversity.</title>
        <authorList>
            <person name="Kalkreuter E."/>
            <person name="Kautsar S.A."/>
            <person name="Yang D."/>
            <person name="Bader C.D."/>
            <person name="Teijaro C.N."/>
            <person name="Fluegel L."/>
            <person name="Davis C.M."/>
            <person name="Simpson J.R."/>
            <person name="Lauterbach L."/>
            <person name="Steele A.D."/>
            <person name="Gui C."/>
            <person name="Meng S."/>
            <person name="Li G."/>
            <person name="Viehrig K."/>
            <person name="Ye F."/>
            <person name="Su P."/>
            <person name="Kiefer A.F."/>
            <person name="Nichols A."/>
            <person name="Cepeda A.J."/>
            <person name="Yan W."/>
            <person name="Fan B."/>
            <person name="Jiang Y."/>
            <person name="Adhikari A."/>
            <person name="Zheng C.-J."/>
            <person name="Schuster L."/>
            <person name="Cowan T.M."/>
            <person name="Smanski M.J."/>
            <person name="Chevrette M.G."/>
            <person name="De Carvalho L.P.S."/>
            <person name="Shen B."/>
        </authorList>
    </citation>
    <scope>NUCLEOTIDE SEQUENCE [LARGE SCALE GENOMIC DNA]</scope>
    <source>
        <strain evidence="5 6">NPDC050403</strain>
    </source>
</reference>
<dbReference type="PROSITE" id="PS51257">
    <property type="entry name" value="PROKAR_LIPOPROTEIN"/>
    <property type="match status" value="1"/>
</dbReference>
<accession>A0ABV3FXU6</accession>
<comment type="caution">
    <text evidence="5">The sequence shown here is derived from an EMBL/GenBank/DDBJ whole genome shotgun (WGS) entry which is preliminary data.</text>
</comment>
<dbReference type="InterPro" id="IPR028082">
    <property type="entry name" value="Peripla_BP_I"/>
</dbReference>
<keyword evidence="6" id="KW-1185">Reference proteome</keyword>
<dbReference type="InterPro" id="IPR028081">
    <property type="entry name" value="Leu-bd"/>
</dbReference>
<evidence type="ECO:0000259" key="4">
    <source>
        <dbReference type="Pfam" id="PF13458"/>
    </source>
</evidence>
<dbReference type="EMBL" id="JBFAKC010000010">
    <property type="protein sequence ID" value="MEV0710232.1"/>
    <property type="molecule type" value="Genomic_DNA"/>
</dbReference>